<feature type="region of interest" description="Disordered" evidence="1">
    <location>
        <begin position="585"/>
        <end position="626"/>
    </location>
</feature>
<name>A0AAN6M675_9PLEO</name>
<feature type="region of interest" description="Disordered" evidence="1">
    <location>
        <begin position="24"/>
        <end position="182"/>
    </location>
</feature>
<accession>A0AAN6M675</accession>
<protein>
    <recommendedName>
        <fullName evidence="4">Mus7/MMS22 family-domain-containing protein</fullName>
    </recommendedName>
</protein>
<sequence>MSTWRAKGFVQDSDEDDEDIELAFSNSTKESQDSITVTDGRAALPGIGNEESHTSAVHCTKSKERGHLGNLYNESSTVTQSVEGFSRTQTVTPPTVALDSSNPRESTESPDPLLGSPTPKAPSTGKPSLSSQILGIFNFSPSSLPPLEGKESGEKERQLLLSELSDSELSDPPSDLEEYQPDDILFRPPLRKTTVQVVIPRSTGVTDSQTQPVGHYVERSLRERKPIQLHPYLVEGERYKRDLQGRGVNPVVRVLSPQRKTHHNNDQESQEQDFDPSNDFSPSSPPEIHVSTPILGRRAESEGENSMPWSRHELEDHRVTSSARNGVKRRKLYQPSHRTSMLLHEPATRNDLYNANVWNVPQSPPYSSSSGTTPRHVVRAPATASFTNPPTPSNSSSLLQPLDAESDEESAIRNVHQSNVRNRQPIVLSDTSSSDDEPSANETQLSELELRKVGKKIRGVLPASWLRLDRQTQGRHNRRTTHQPNGIQSPERTEHQRGVAQKIIRQRDRPSNVGRMDPVHNHSIIISDDLNDDDSSGTENLNAQSTARAAFDITATGNRQSADIDSDEMEDDRLHLFTLGGSRKKQTSQSKLTDVFAPSSQKHVSARGMTNSRNHPRKPRSTTRKAHRALAPALGILDFDQSYASHRAVPQFLRIAHRQARRRTDYARQSPTNKYIRLQTAQDTEDANATLDQWRRGTIKLRAEINKTISRSAARKPLSALDQVCQKPLASPNIPSTSRKQSQKLAQEQRSRLLFPSGKAYKSSKDNRQLAHHRKKNQHLKTAQLEGLAADYSGDDRRFAFERGLQRVARQFDLQQPLYQPSQNPQIIRYLAHSDGVSEPITPVEDESQHAANPRPEDTAVPRRRVRQKPQAQRVDVDTRRYRQPSEPAVDNYLTKISDRMAQNSDQDKDNRLILRGLGAYGTRYSTNFDISPIQDGTYFHTTTFIGSGGLHRALAIAGPNPRDMDEPAGYCTLDLDGASIRCGPWEDNVFAHLANATVEIRDTVAIPTQEAGQSILPEGFLLKITKIIRSLVDYFSVNLSFHDPVDRKSFISRMEQWTASVSESIISKGLASVGSSRAKPLALLLVLCTQLRTIAQDPVVQPSAQVALSVTVTNVSQKLVNHILDNVSDLSNFLENNNRFQVRENGIRDSDSLVESLVVCMHILPLAKVPSTTFWELVNQALSPTVKNSVNLVEMEAVWGTLFTLLPFNEFNDLGIPARERRILFEEDNWNVVRTLVQRLFMLYPETFKASSTSLNDYVRAVLTRCHGLIHYWHWNRCEPVLYAMFDFFVAKNGLQHLSQEQCFGSTAFLETVDDRYFSRLEPHERSYHIFLKCLFVGIQGMRDRYTEKKIRSVVLRLIPNHGRVYPKDQSLEMASLEALKNHHDIMCTLYRASPPPCRPKLDQIKSLVNHETSHREACRISIRAWANLSAFQLSTNEPYTHAHAFAEWHQEIMMQTLKQYRLAKTEAEEYLKSGAFDDSESSSLMARQFMEKNQNQVIAALRDCIGGISKAVAVRHSQVTLKDFLADSNIVHLLELPHLQDQRFIVVIQDALRVLRTFAALPQEAFIESISNGQAEESQDYGDPLDLDDFMEVVPEVAQPEDFLQTSLWRLLSNAFGAETAPDDDVLMDCIETWCLVARSQVSQGARSWTFYLDPFSQGSWQQLRRTEQTQKFCPYFMASVLTYDSTVYVQHRAIFLGALLTSLADRESMLRFQYRLLGAIIHAAPHEILLQNLPFLTDAGADSLDINANTVQTRRLGLISSILANMRDEFLKTTYESPVRVTEVKNTYAAMLKDFMIAMKNNYQQLGSGAAVTGAYVEFVQKVVQFLQQYTADIQPVLDFFTDSVAFPLPAADPAYVVGRLCGYAPKISKLSIAKQLSVFVQTVAQQAVTGDHQPYLVNQLQTALCTDTAPSKDRFALQDALLMGIIPAYVRTAFVSPVGFVIAQPILQSLEPILQALLCDIKIFDETNVQAICDCLLAISHSFLQSAERLKEDENVFEHPHIIQALSHLFRIATPLSTLIQYVCDRCSRSTAKPFIISRFEELALFVNALVRGMIPQTDSFYNSEAIPPQTRHSELLTFSEKGLKSSIDANWSFDGDKIYFGQGQAKRTVFFDWGIIDIEKTRMVAAIKAFLMHASAPVMERELDDAHVRDESLEDIYV</sequence>
<evidence type="ECO:0008006" key="4">
    <source>
        <dbReference type="Google" id="ProtNLM"/>
    </source>
</evidence>
<dbReference type="Proteomes" id="UP001280581">
    <property type="component" value="Unassembled WGS sequence"/>
</dbReference>
<dbReference type="PANTHER" id="PTHR28122:SF1">
    <property type="entry name" value="E3 UBIQUITIN-PROTEIN LIGASE SUBSTRATE RECEPTOR MMS22"/>
    <property type="match status" value="1"/>
</dbReference>
<feature type="compositionally biased region" description="Basic and acidic residues" evidence="1">
    <location>
        <begin position="148"/>
        <end position="158"/>
    </location>
</feature>
<keyword evidence="3" id="KW-1185">Reference proteome</keyword>
<dbReference type="EMBL" id="WVTA01000003">
    <property type="protein sequence ID" value="KAK3214997.1"/>
    <property type="molecule type" value="Genomic_DNA"/>
</dbReference>
<reference evidence="2 3" key="1">
    <citation type="submission" date="2021-02" db="EMBL/GenBank/DDBJ databases">
        <title>Genome assembly of Pseudopithomyces chartarum.</title>
        <authorList>
            <person name="Jauregui R."/>
            <person name="Singh J."/>
            <person name="Voisey C."/>
        </authorList>
    </citation>
    <scope>NUCLEOTIDE SEQUENCE [LARGE SCALE GENOMIC DNA]</scope>
    <source>
        <strain evidence="2 3">AGR01</strain>
    </source>
</reference>
<evidence type="ECO:0000313" key="2">
    <source>
        <dbReference type="EMBL" id="KAK3214997.1"/>
    </source>
</evidence>
<feature type="region of interest" description="Disordered" evidence="1">
    <location>
        <begin position="838"/>
        <end position="885"/>
    </location>
</feature>
<feature type="region of interest" description="Disordered" evidence="1">
    <location>
        <begin position="248"/>
        <end position="347"/>
    </location>
</feature>
<feature type="compositionally biased region" description="Basic and acidic residues" evidence="1">
    <location>
        <begin position="310"/>
        <end position="319"/>
    </location>
</feature>
<evidence type="ECO:0000313" key="3">
    <source>
        <dbReference type="Proteomes" id="UP001280581"/>
    </source>
</evidence>
<dbReference type="PANTHER" id="PTHR28122">
    <property type="entry name" value="E3 UBIQUITIN-PROTEIN LIGASE SUBSTRATE RECEPTOR MMS22"/>
    <property type="match status" value="1"/>
</dbReference>
<evidence type="ECO:0000256" key="1">
    <source>
        <dbReference type="SAM" id="MobiDB-lite"/>
    </source>
</evidence>
<proteinExistence type="predicted"/>
<dbReference type="GO" id="GO:0035361">
    <property type="term" value="C:Cul8-RING ubiquitin ligase complex"/>
    <property type="evidence" value="ECO:0007669"/>
    <property type="project" value="TreeGrafter"/>
</dbReference>
<feature type="region of interest" description="Disordered" evidence="1">
    <location>
        <begin position="468"/>
        <end position="498"/>
    </location>
</feature>
<feature type="region of interest" description="Disordered" evidence="1">
    <location>
        <begin position="728"/>
        <end position="779"/>
    </location>
</feature>
<feature type="compositionally biased region" description="Polar residues" evidence="1">
    <location>
        <begin position="587"/>
        <end position="613"/>
    </location>
</feature>
<feature type="compositionally biased region" description="Acidic residues" evidence="1">
    <location>
        <begin position="165"/>
        <end position="181"/>
    </location>
</feature>
<dbReference type="GO" id="GO:0031297">
    <property type="term" value="P:replication fork processing"/>
    <property type="evidence" value="ECO:0007669"/>
    <property type="project" value="InterPro"/>
</dbReference>
<feature type="compositionally biased region" description="Polar residues" evidence="1">
    <location>
        <begin position="72"/>
        <end position="104"/>
    </location>
</feature>
<comment type="caution">
    <text evidence="2">The sequence shown here is derived from an EMBL/GenBank/DDBJ whole genome shotgun (WGS) entry which is preliminary data.</text>
</comment>
<feature type="compositionally biased region" description="Basic residues" evidence="1">
    <location>
        <begin position="770"/>
        <end position="779"/>
    </location>
</feature>
<feature type="compositionally biased region" description="Low complexity" evidence="1">
    <location>
        <begin position="383"/>
        <end position="402"/>
    </location>
</feature>
<dbReference type="Pfam" id="PF09462">
    <property type="entry name" value="Mus7"/>
    <property type="match status" value="1"/>
</dbReference>
<feature type="region of interest" description="Disordered" evidence="1">
    <location>
        <begin position="383"/>
        <end position="447"/>
    </location>
</feature>
<feature type="compositionally biased region" description="Basic residues" evidence="1">
    <location>
        <begin position="614"/>
        <end position="626"/>
    </location>
</feature>
<organism evidence="2 3">
    <name type="scientific">Pseudopithomyces chartarum</name>
    <dbReference type="NCBI Taxonomy" id="1892770"/>
    <lineage>
        <taxon>Eukaryota</taxon>
        <taxon>Fungi</taxon>
        <taxon>Dikarya</taxon>
        <taxon>Ascomycota</taxon>
        <taxon>Pezizomycotina</taxon>
        <taxon>Dothideomycetes</taxon>
        <taxon>Pleosporomycetidae</taxon>
        <taxon>Pleosporales</taxon>
        <taxon>Massarineae</taxon>
        <taxon>Didymosphaeriaceae</taxon>
        <taxon>Pseudopithomyces</taxon>
    </lineage>
</organism>
<feature type="compositionally biased region" description="Polar residues" evidence="1">
    <location>
        <begin position="733"/>
        <end position="748"/>
    </location>
</feature>
<feature type="compositionally biased region" description="Polar residues" evidence="1">
    <location>
        <begin position="24"/>
        <end position="37"/>
    </location>
</feature>
<gene>
    <name evidence="2" type="ORF">GRF29_19g1897603</name>
</gene>
<dbReference type="GO" id="GO:0000724">
    <property type="term" value="P:double-strand break repair via homologous recombination"/>
    <property type="evidence" value="ECO:0007669"/>
    <property type="project" value="TreeGrafter"/>
</dbReference>
<dbReference type="InterPro" id="IPR019021">
    <property type="entry name" value="Mms22"/>
</dbReference>
<dbReference type="GO" id="GO:0005634">
    <property type="term" value="C:nucleus"/>
    <property type="evidence" value="ECO:0007669"/>
    <property type="project" value="InterPro"/>
</dbReference>